<gene>
    <name evidence="1" type="ORF">K493DRAFT_314846</name>
</gene>
<name>A0A1Y1YCP9_9FUNG</name>
<organism evidence="1 2">
    <name type="scientific">Basidiobolus meristosporus CBS 931.73</name>
    <dbReference type="NCBI Taxonomy" id="1314790"/>
    <lineage>
        <taxon>Eukaryota</taxon>
        <taxon>Fungi</taxon>
        <taxon>Fungi incertae sedis</taxon>
        <taxon>Zoopagomycota</taxon>
        <taxon>Entomophthoromycotina</taxon>
        <taxon>Basidiobolomycetes</taxon>
        <taxon>Basidiobolales</taxon>
        <taxon>Basidiobolaceae</taxon>
        <taxon>Basidiobolus</taxon>
    </lineage>
</organism>
<dbReference type="AlphaFoldDB" id="A0A1Y1YCP9"/>
<reference evidence="1 2" key="1">
    <citation type="submission" date="2016-07" db="EMBL/GenBank/DDBJ databases">
        <title>Pervasive Adenine N6-methylation of Active Genes in Fungi.</title>
        <authorList>
            <consortium name="DOE Joint Genome Institute"/>
            <person name="Mondo S.J."/>
            <person name="Dannebaum R.O."/>
            <person name="Kuo R.C."/>
            <person name="Labutti K."/>
            <person name="Haridas S."/>
            <person name="Kuo A."/>
            <person name="Salamov A."/>
            <person name="Ahrendt S.R."/>
            <person name="Lipzen A."/>
            <person name="Sullivan W."/>
            <person name="Andreopoulos W.B."/>
            <person name="Clum A."/>
            <person name="Lindquist E."/>
            <person name="Daum C."/>
            <person name="Ramamoorthy G.K."/>
            <person name="Gryganskyi A."/>
            <person name="Culley D."/>
            <person name="Magnuson J.K."/>
            <person name="James T.Y."/>
            <person name="O'Malley M.A."/>
            <person name="Stajich J.E."/>
            <person name="Spatafora J.W."/>
            <person name="Visel A."/>
            <person name="Grigoriev I.V."/>
        </authorList>
    </citation>
    <scope>NUCLEOTIDE SEQUENCE [LARGE SCALE GENOMIC DNA]</scope>
    <source>
        <strain evidence="1 2">CBS 931.73</strain>
    </source>
</reference>
<protein>
    <recommendedName>
        <fullName evidence="3">Inhibitor I9 domain-containing protein</fullName>
    </recommendedName>
</protein>
<dbReference type="EMBL" id="MCFE01000168">
    <property type="protein sequence ID" value="ORX95768.1"/>
    <property type="molecule type" value="Genomic_DNA"/>
</dbReference>
<comment type="caution">
    <text evidence="1">The sequence shown here is derived from an EMBL/GenBank/DDBJ whole genome shotgun (WGS) entry which is preliminary data.</text>
</comment>
<sequence>MSNLGKFIVELKETAPAGYQEVLEQKVLENGGSIRSKFDTLLKGFSANMPSILAANFRQDEHISEVSEVREAKLFNNIQNVHGGEL</sequence>
<evidence type="ECO:0008006" key="3">
    <source>
        <dbReference type="Google" id="ProtNLM"/>
    </source>
</evidence>
<accession>A0A1Y1YCP9</accession>
<dbReference type="Gene3D" id="3.30.70.80">
    <property type="entry name" value="Peptidase S8 propeptide/proteinase inhibitor I9"/>
    <property type="match status" value="1"/>
</dbReference>
<dbReference type="InterPro" id="IPR037045">
    <property type="entry name" value="S8pro/Inhibitor_I9_sf"/>
</dbReference>
<dbReference type="OrthoDB" id="5518345at2759"/>
<proteinExistence type="predicted"/>
<dbReference type="Proteomes" id="UP000193498">
    <property type="component" value="Unassembled WGS sequence"/>
</dbReference>
<evidence type="ECO:0000313" key="1">
    <source>
        <dbReference type="EMBL" id="ORX95768.1"/>
    </source>
</evidence>
<dbReference type="InParanoid" id="A0A1Y1YCP9"/>
<dbReference type="SUPFAM" id="SSF54897">
    <property type="entry name" value="Protease propeptides/inhibitors"/>
    <property type="match status" value="1"/>
</dbReference>
<evidence type="ECO:0000313" key="2">
    <source>
        <dbReference type="Proteomes" id="UP000193498"/>
    </source>
</evidence>
<keyword evidence="2" id="KW-1185">Reference proteome</keyword>